<evidence type="ECO:0000313" key="2">
    <source>
        <dbReference type="Proteomes" id="UP000318833"/>
    </source>
</evidence>
<proteinExistence type="predicted"/>
<dbReference type="OrthoDB" id="1257275at2"/>
<protein>
    <recommendedName>
        <fullName evidence="3">Lipoprotein</fullName>
    </recommendedName>
</protein>
<dbReference type="EMBL" id="VLNR01000026">
    <property type="protein sequence ID" value="TSE08123.1"/>
    <property type="molecule type" value="Genomic_DNA"/>
</dbReference>
<organism evidence="1 2">
    <name type="scientific">Aquimarina algiphila</name>
    <dbReference type="NCBI Taxonomy" id="2047982"/>
    <lineage>
        <taxon>Bacteria</taxon>
        <taxon>Pseudomonadati</taxon>
        <taxon>Bacteroidota</taxon>
        <taxon>Flavobacteriia</taxon>
        <taxon>Flavobacteriales</taxon>
        <taxon>Flavobacteriaceae</taxon>
        <taxon>Aquimarina</taxon>
    </lineage>
</organism>
<dbReference type="AlphaFoldDB" id="A0A554VJN0"/>
<comment type="caution">
    <text evidence="1">The sequence shown here is derived from an EMBL/GenBank/DDBJ whole genome shotgun (WGS) entry which is preliminary data.</text>
</comment>
<accession>A0A554VJN0</accession>
<reference evidence="1 2" key="1">
    <citation type="submission" date="2019-07" db="EMBL/GenBank/DDBJ databases">
        <title>The draft genome sequence of Aquimarina algiphila M91.</title>
        <authorList>
            <person name="Meng X."/>
        </authorList>
    </citation>
    <scope>NUCLEOTIDE SEQUENCE [LARGE SCALE GENOMIC DNA]</scope>
    <source>
        <strain evidence="1 2">M91</strain>
    </source>
</reference>
<dbReference type="PROSITE" id="PS51257">
    <property type="entry name" value="PROKAR_LIPOPROTEIN"/>
    <property type="match status" value="1"/>
</dbReference>
<dbReference type="Proteomes" id="UP000318833">
    <property type="component" value="Unassembled WGS sequence"/>
</dbReference>
<dbReference type="RefSeq" id="WP_143916825.1">
    <property type="nucleotide sequence ID" value="NZ_CANMIK010000015.1"/>
</dbReference>
<evidence type="ECO:0000313" key="1">
    <source>
        <dbReference type="EMBL" id="TSE08123.1"/>
    </source>
</evidence>
<evidence type="ECO:0008006" key="3">
    <source>
        <dbReference type="Google" id="ProtNLM"/>
    </source>
</evidence>
<keyword evidence="2" id="KW-1185">Reference proteome</keyword>
<gene>
    <name evidence="1" type="ORF">FOF46_13785</name>
</gene>
<sequence length="187" mass="21882">MRNYFKYMLFFGIILIQSCNTKESISDEEMKKMDLKTFSMMVPKSWENKIFKGIDYSTEYILIENKDTIHIDYGKFKEGFDDVINVFSFEQRKKYDSLGLDTTNLVFSKTPDIDAAQGTFLDEYYFYDTVDNLSVKIRIPKRTGMGYTGVIFDSINTNGERLKIYARNLDEITQSKLIKAFKTIVVK</sequence>
<name>A0A554VJN0_9FLAO</name>